<evidence type="ECO:0000256" key="3">
    <source>
        <dbReference type="ARBA" id="ARBA00022540"/>
    </source>
</evidence>
<evidence type="ECO:0000256" key="2">
    <source>
        <dbReference type="ARBA" id="ARBA00022490"/>
    </source>
</evidence>
<reference evidence="8 9" key="1">
    <citation type="submission" date="2019-06" db="EMBL/GenBank/DDBJ databases">
        <title>Draft genome sequence of the filamentous fungus Phialemoniopsis curvata isolated from diesel fuel.</title>
        <authorList>
            <person name="Varaljay V.A."/>
            <person name="Lyon W.J."/>
            <person name="Crouch A.L."/>
            <person name="Drake C.E."/>
            <person name="Hollomon J.M."/>
            <person name="Nadeau L.J."/>
            <person name="Nunn H.S."/>
            <person name="Stevenson B.S."/>
            <person name="Bojanowski C.L."/>
            <person name="Crookes-Goodson W.J."/>
        </authorList>
    </citation>
    <scope>NUCLEOTIDE SEQUENCE [LARGE SCALE GENOMIC DNA]</scope>
    <source>
        <strain evidence="8 9">D216</strain>
    </source>
</reference>
<dbReference type="GO" id="GO:0071541">
    <property type="term" value="C:eukaryotic translation initiation factor 3 complex, eIF3m"/>
    <property type="evidence" value="ECO:0007669"/>
    <property type="project" value="UniProtKB-UniRule"/>
</dbReference>
<organism evidence="8 9">
    <name type="scientific">Thyridium curvatum</name>
    <dbReference type="NCBI Taxonomy" id="1093900"/>
    <lineage>
        <taxon>Eukaryota</taxon>
        <taxon>Fungi</taxon>
        <taxon>Dikarya</taxon>
        <taxon>Ascomycota</taxon>
        <taxon>Pezizomycotina</taxon>
        <taxon>Sordariomycetes</taxon>
        <taxon>Sordariomycetidae</taxon>
        <taxon>Thyridiales</taxon>
        <taxon>Thyridiaceae</taxon>
        <taxon>Thyridium</taxon>
    </lineage>
</organism>
<dbReference type="GO" id="GO:0016282">
    <property type="term" value="C:eukaryotic 43S preinitiation complex"/>
    <property type="evidence" value="ECO:0007669"/>
    <property type="project" value="UniProtKB-UniRule"/>
</dbReference>
<dbReference type="Pfam" id="PF18005">
    <property type="entry name" value="eIF3m_C_helix"/>
    <property type="match status" value="1"/>
</dbReference>
<feature type="region of interest" description="Disordered" evidence="6">
    <location>
        <begin position="1"/>
        <end position="99"/>
    </location>
</feature>
<dbReference type="InterPro" id="IPR040750">
    <property type="entry name" value="eIF3m_C_helix"/>
</dbReference>
<dbReference type="GO" id="GO:0001732">
    <property type="term" value="P:formation of cytoplasmic translation initiation complex"/>
    <property type="evidence" value="ECO:0007669"/>
    <property type="project" value="UniProtKB-UniRule"/>
</dbReference>
<comment type="similarity">
    <text evidence="1">Belongs to the CSN7/EIF3M family. CSN7 subfamily.</text>
</comment>
<dbReference type="PROSITE" id="PS50250">
    <property type="entry name" value="PCI"/>
    <property type="match status" value="1"/>
</dbReference>
<gene>
    <name evidence="8" type="ORF">E0L32_003461</name>
</gene>
<proteinExistence type="inferred from homology"/>
<dbReference type="PANTHER" id="PTHR15350:SF2">
    <property type="entry name" value="EUKARYOTIC TRANSLATION INITIATION FACTOR 3 SUBUNIT M"/>
    <property type="match status" value="1"/>
</dbReference>
<feature type="domain" description="PCI" evidence="7">
    <location>
        <begin position="350"/>
        <end position="521"/>
    </location>
</feature>
<keyword evidence="2 5" id="KW-0963">Cytoplasm</keyword>
<dbReference type="InterPro" id="IPR045237">
    <property type="entry name" value="COPS7/eIF3m"/>
</dbReference>
<evidence type="ECO:0000313" key="8">
    <source>
        <dbReference type="EMBL" id="TPX16899.1"/>
    </source>
</evidence>
<dbReference type="Proteomes" id="UP000319257">
    <property type="component" value="Unassembled WGS sequence"/>
</dbReference>
<comment type="subcellular location">
    <subcellularLocation>
        <location evidence="5">Cytoplasm</location>
    </subcellularLocation>
</comment>
<dbReference type="SMART" id="SM00088">
    <property type="entry name" value="PINT"/>
    <property type="match status" value="1"/>
</dbReference>
<comment type="function">
    <text evidence="5">Component of the eukaryotic translation initiation factor 3 (eIF-3) complex, which is involved in protein synthesis of a specialized repertoire of mRNAs and, together with other initiation factors, stimulates binding of mRNA and methionyl-tRNAi to the 40S ribosome. The eIF-3 complex specifically targets and initiates translation of a subset of mRNAs involved in cell proliferation.</text>
</comment>
<comment type="subunit">
    <text evidence="5">Component of the eukaryotic translation initiation factor 3 (eIF-3) complex.</text>
</comment>
<dbReference type="HAMAP" id="MF_03012">
    <property type="entry name" value="eIF3m"/>
    <property type="match status" value="1"/>
</dbReference>
<dbReference type="OrthoDB" id="10267031at2759"/>
<evidence type="ECO:0000259" key="7">
    <source>
        <dbReference type="PROSITE" id="PS50250"/>
    </source>
</evidence>
<comment type="similarity">
    <text evidence="5">Belongs to the eIF-3 subunit M family.</text>
</comment>
<evidence type="ECO:0000256" key="4">
    <source>
        <dbReference type="ARBA" id="ARBA00022917"/>
    </source>
</evidence>
<evidence type="ECO:0000256" key="5">
    <source>
        <dbReference type="HAMAP-Rule" id="MF_03012"/>
    </source>
</evidence>
<dbReference type="RefSeq" id="XP_030998610.1">
    <property type="nucleotide sequence ID" value="XM_031137764.1"/>
</dbReference>
<dbReference type="InterPro" id="IPR027528">
    <property type="entry name" value="eIF3m"/>
</dbReference>
<sequence length="580" mass="65501">MASRMEENTGAEKVVAGQGQKQDDGFEVSAPAGSAHTRALNTTATTTSDDPFVVDDEQQSSSHLSTPPTPAEETRAAAQNEDVDQIQPRHHRVTRTLEPPTFALRASDIQSAAFHSPGQTTQSDSEESGFLFTPDSHDPFYYPTDIDAVIRALEDLAEHPPWPRNYNMSPTTPRPQLVFVDGTPAELAQELADYLQIGDEVSPLLAKDQHEEALAKIVRASSNLNSAPEKDFTGAYNLLIHLVLESKEPKKHLPTICQNLLKPITSSPVNGPGLALNALQAIFNLLEPTNTLRYNVFMQILKFVKGHGMFDTLKPALANLPRWFQSWDMDEEDQRKMYVEIADVAADAGEEGESYQYILKALRTIDAKDSEEVTSEEAQQLSLRALRMALLSPTQYDFQDLRVLASIQALSDSHPVYSQLLDIFAEQDLEDYNDFTEEHEGFVEKEKLDHEKLQRKMRLLTFASLAASTPSREIEYAKIAKALQIPTEEIEMWAIDVIRAGLVEGKLSQQKKVFLVHRTTYRVFGEKQWRELGTRIDTWRHSLRNVLTVVRKQQAEMVTQAQREQREAQRDHNREQQRAQ</sequence>
<dbReference type="AlphaFoldDB" id="A0A507BHQ8"/>
<keyword evidence="3 5" id="KW-0396">Initiation factor</keyword>
<dbReference type="GO" id="GO:0033290">
    <property type="term" value="C:eukaryotic 48S preinitiation complex"/>
    <property type="evidence" value="ECO:0007669"/>
    <property type="project" value="UniProtKB-UniRule"/>
</dbReference>
<keyword evidence="9" id="KW-1185">Reference proteome</keyword>
<dbReference type="GeneID" id="41970908"/>
<dbReference type="InterPro" id="IPR000717">
    <property type="entry name" value="PCI_dom"/>
</dbReference>
<evidence type="ECO:0000256" key="6">
    <source>
        <dbReference type="SAM" id="MobiDB-lite"/>
    </source>
</evidence>
<feature type="region of interest" description="Disordered" evidence="6">
    <location>
        <begin position="558"/>
        <end position="580"/>
    </location>
</feature>
<dbReference type="PANTHER" id="PTHR15350">
    <property type="entry name" value="COP9 SIGNALOSOME COMPLEX SUBUNIT 7/DENDRITIC CELL PROTEIN GA17"/>
    <property type="match status" value="1"/>
</dbReference>
<dbReference type="GO" id="GO:0003743">
    <property type="term" value="F:translation initiation factor activity"/>
    <property type="evidence" value="ECO:0007669"/>
    <property type="project" value="UniProtKB-UniRule"/>
</dbReference>
<comment type="caution">
    <text evidence="8">The sequence shown here is derived from an EMBL/GenBank/DDBJ whole genome shotgun (WGS) entry which is preliminary data.</text>
</comment>
<dbReference type="InParanoid" id="A0A507BHQ8"/>
<dbReference type="Pfam" id="PF01399">
    <property type="entry name" value="PCI"/>
    <property type="match status" value="1"/>
</dbReference>
<name>A0A507BHQ8_9PEZI</name>
<dbReference type="EMBL" id="SKBQ01000015">
    <property type="protein sequence ID" value="TPX16899.1"/>
    <property type="molecule type" value="Genomic_DNA"/>
</dbReference>
<evidence type="ECO:0000256" key="1">
    <source>
        <dbReference type="ARBA" id="ARBA00008482"/>
    </source>
</evidence>
<keyword evidence="4 5" id="KW-0648">Protein biosynthesis</keyword>
<feature type="compositionally biased region" description="Low complexity" evidence="6">
    <location>
        <begin position="35"/>
        <end position="47"/>
    </location>
</feature>
<dbReference type="STRING" id="1093900.A0A507BHQ8"/>
<feature type="compositionally biased region" description="Basic and acidic residues" evidence="6">
    <location>
        <begin position="563"/>
        <end position="580"/>
    </location>
</feature>
<evidence type="ECO:0000313" key="9">
    <source>
        <dbReference type="Proteomes" id="UP000319257"/>
    </source>
</evidence>
<protein>
    <recommendedName>
        <fullName evidence="5">Eukaryotic translation initiation factor 3 subunit M</fullName>
        <shortName evidence="5">eIF3m</shortName>
    </recommendedName>
</protein>
<accession>A0A507BHQ8</accession>